<reference evidence="3 4" key="1">
    <citation type="journal article" date="2010" name="Stand. Genomic Sci.">
        <title>Complete genome sequence of Methanothermus fervidus type strain (V24S).</title>
        <authorList>
            <person name="Anderson I."/>
            <person name="Djao O.D."/>
            <person name="Misra M."/>
            <person name="Chertkov O."/>
            <person name="Nolan M."/>
            <person name="Lucas S."/>
            <person name="Lapidus A."/>
            <person name="Del Rio T.G."/>
            <person name="Tice H."/>
            <person name="Cheng J.F."/>
            <person name="Tapia R."/>
            <person name="Han C."/>
            <person name="Goodwin L."/>
            <person name="Pitluck S."/>
            <person name="Liolios K."/>
            <person name="Ivanova N."/>
            <person name="Mavromatis K."/>
            <person name="Mikhailova N."/>
            <person name="Pati A."/>
            <person name="Brambilla E."/>
            <person name="Chen A."/>
            <person name="Palaniappan K."/>
            <person name="Land M."/>
            <person name="Hauser L."/>
            <person name="Chang Y.J."/>
            <person name="Jeffries C.D."/>
            <person name="Sikorski J."/>
            <person name="Spring S."/>
            <person name="Rohde M."/>
            <person name="Eichinger K."/>
            <person name="Huber H."/>
            <person name="Wirth R."/>
            <person name="Goker M."/>
            <person name="Detter J.C."/>
            <person name="Woyke T."/>
            <person name="Bristow J."/>
            <person name="Eisen J.A."/>
            <person name="Markowitz V."/>
            <person name="Hugenholtz P."/>
            <person name="Klenk H.P."/>
            <person name="Kyrpides N.C."/>
        </authorList>
    </citation>
    <scope>NUCLEOTIDE SEQUENCE [LARGE SCALE GENOMIC DNA]</scope>
    <source>
        <strain evidence="4">ATCC 43054 / DSM 2088 / JCM 10308 / V24 S</strain>
    </source>
</reference>
<feature type="transmembrane region" description="Helical" evidence="1">
    <location>
        <begin position="80"/>
        <end position="100"/>
    </location>
</feature>
<feature type="transmembrane region" description="Helical" evidence="1">
    <location>
        <begin position="300"/>
        <end position="322"/>
    </location>
</feature>
<keyword evidence="1" id="KW-0472">Membrane</keyword>
<proteinExistence type="predicted"/>
<sequence>MHPKKDKKMISVLLLFITLITIYFLNLQVKLGVVYWDTYIYLWNALMFAGISPGYKQYLPPLIPFLTGMLFKVVGVSEVVLFVICGIIYVLGVLGTYLFLRLRFTTIESFAGTLILSCMSVVLAWMVAGTLDVPGAMLSVWTIFTFVYGMEKNKKFLFFTPILYLLAFLTRYTAGLLVIPILTYLIVSRFKNIKELMIGAAFGSPILISFMYFLYLKVGNPFIFLGIGIPGTPNPEYPGFNLDSFYYLKHILQYISSFPSKEYLGTYLNPSMGYTSPISYVLAFLSILGISLYLKRHRAIYGIIPTIFLTILSLKYQLIYLIPELLLIPCMLFLYSKSKIPKLDLMVFTWFLTYLFAHSLICLKVDRYFITMVIPLTYILMLGISELKNLISTSKYNALVIFLAVGVVISSLSYYFTITPYRLDSNLENAATWLKNYDPNYRQKIIFSDHWIGMSWYLKYEVKRGNPDDFKSIDDLSKMLINSNATYFIWTKKGFELKGFKIIKKFKGAIIYERCR</sequence>
<dbReference type="OrthoDB" id="71427at2157"/>
<dbReference type="KEGG" id="mfv:Mfer_1083"/>
<feature type="transmembrane region" description="Helical" evidence="1">
    <location>
        <begin position="33"/>
        <end position="51"/>
    </location>
</feature>
<keyword evidence="1" id="KW-1133">Transmembrane helix</keyword>
<organism evidence="3 4">
    <name type="scientific">Methanothermus fervidus (strain ATCC 43054 / DSM 2088 / JCM 10308 / V24 S)</name>
    <dbReference type="NCBI Taxonomy" id="523846"/>
    <lineage>
        <taxon>Archaea</taxon>
        <taxon>Methanobacteriati</taxon>
        <taxon>Methanobacteriota</taxon>
        <taxon>Methanomada group</taxon>
        <taxon>Methanobacteria</taxon>
        <taxon>Methanobacteriales</taxon>
        <taxon>Methanothermaceae</taxon>
        <taxon>Methanothermus</taxon>
    </lineage>
</organism>
<feature type="transmembrane region" description="Helical" evidence="1">
    <location>
        <begin position="367"/>
        <end position="384"/>
    </location>
</feature>
<dbReference type="HOGENOM" id="CLU_021784_0_0_2"/>
<protein>
    <recommendedName>
        <fullName evidence="2">Glycosyltransferase RgtA/B/C/D-like domain-containing protein</fullName>
    </recommendedName>
</protein>
<dbReference type="EMBL" id="CP002278">
    <property type="protein sequence ID" value="ADP77877.1"/>
    <property type="molecule type" value="Genomic_DNA"/>
</dbReference>
<feature type="transmembrane region" description="Helical" evidence="1">
    <location>
        <begin position="277"/>
        <end position="294"/>
    </location>
</feature>
<dbReference type="InterPro" id="IPR038731">
    <property type="entry name" value="RgtA/B/C-like"/>
</dbReference>
<accession>E3GWB2</accession>
<feature type="transmembrane region" description="Helical" evidence="1">
    <location>
        <begin position="162"/>
        <end position="184"/>
    </location>
</feature>
<keyword evidence="4" id="KW-1185">Reference proteome</keyword>
<evidence type="ECO:0000313" key="3">
    <source>
        <dbReference type="EMBL" id="ADP77877.1"/>
    </source>
</evidence>
<feature type="transmembrane region" description="Helical" evidence="1">
    <location>
        <begin position="196"/>
        <end position="215"/>
    </location>
</feature>
<name>E3GWB2_METFV</name>
<evidence type="ECO:0000256" key="1">
    <source>
        <dbReference type="SAM" id="Phobius"/>
    </source>
</evidence>
<gene>
    <name evidence="3" type="ordered locus">Mfer_1083</name>
</gene>
<dbReference type="Pfam" id="PF13231">
    <property type="entry name" value="PMT_2"/>
    <property type="match status" value="1"/>
</dbReference>
<evidence type="ECO:0000259" key="2">
    <source>
        <dbReference type="Pfam" id="PF13231"/>
    </source>
</evidence>
<dbReference type="AlphaFoldDB" id="E3GWB2"/>
<feature type="transmembrane region" description="Helical" evidence="1">
    <location>
        <begin position="343"/>
        <end position="361"/>
    </location>
</feature>
<feature type="transmembrane region" description="Helical" evidence="1">
    <location>
        <begin position="396"/>
        <end position="416"/>
    </location>
</feature>
<dbReference type="STRING" id="523846.Mfer_1083"/>
<feature type="domain" description="Glycosyltransferase RgtA/B/C/D-like" evidence="2">
    <location>
        <begin position="60"/>
        <end position="200"/>
    </location>
</feature>
<evidence type="ECO:0000313" key="4">
    <source>
        <dbReference type="Proteomes" id="UP000002315"/>
    </source>
</evidence>
<dbReference type="Proteomes" id="UP000002315">
    <property type="component" value="Chromosome"/>
</dbReference>
<keyword evidence="1" id="KW-0812">Transmembrane</keyword>
<feature type="transmembrane region" description="Helical" evidence="1">
    <location>
        <begin position="9"/>
        <end position="27"/>
    </location>
</feature>